<dbReference type="Proteomes" id="UP000621436">
    <property type="component" value="Unassembled WGS sequence"/>
</dbReference>
<dbReference type="SUPFAM" id="SSF69754">
    <property type="entry name" value="Ribosome binding protein Y (YfiA homologue)"/>
    <property type="match status" value="1"/>
</dbReference>
<dbReference type="InterPro" id="IPR036567">
    <property type="entry name" value="RHF-like"/>
</dbReference>
<comment type="similarity">
    <text evidence="3">Belongs to the HPF/YfiA ribosome-associated protein family. Long HPF subfamily.</text>
</comment>
<reference evidence="6" key="1">
    <citation type="submission" date="2020-11" db="EMBL/GenBank/DDBJ databases">
        <title>Halonatronomonas betainensis gen. nov., sp. nov. a novel haloalkaliphilic representative of the family Halanaerobiacae capable of betaine degradation.</title>
        <authorList>
            <person name="Boltyanskaya Y."/>
            <person name="Kevbrin V."/>
            <person name="Detkova E."/>
            <person name="Grouzdev D.S."/>
            <person name="Koziaeva V."/>
            <person name="Zhilina T."/>
        </authorList>
    </citation>
    <scope>NUCLEOTIDE SEQUENCE</scope>
    <source>
        <strain evidence="6">Z-7014</strain>
    </source>
</reference>
<dbReference type="RefSeq" id="WP_270452390.1">
    <property type="nucleotide sequence ID" value="NZ_JADPIE010000001.1"/>
</dbReference>
<dbReference type="PANTHER" id="PTHR33231">
    <property type="entry name" value="30S RIBOSOMAL PROTEIN"/>
    <property type="match status" value="1"/>
</dbReference>
<evidence type="ECO:0000256" key="4">
    <source>
        <dbReference type="SAM" id="Coils"/>
    </source>
</evidence>
<comment type="subunit">
    <text evidence="3">Interacts with 100S ribosomes.</text>
</comment>
<organism evidence="6 7">
    <name type="scientific">Halonatronomonas betaini</name>
    <dbReference type="NCBI Taxonomy" id="2778430"/>
    <lineage>
        <taxon>Bacteria</taxon>
        <taxon>Bacillati</taxon>
        <taxon>Bacillota</taxon>
        <taxon>Clostridia</taxon>
        <taxon>Halanaerobiales</taxon>
        <taxon>Halarsenatibacteraceae</taxon>
        <taxon>Halonatronomonas</taxon>
    </lineage>
</organism>
<feature type="domain" description="Sigma 54 modulation/S30EA ribosomal protein C-terminal" evidence="5">
    <location>
        <begin position="138"/>
        <end position="192"/>
    </location>
</feature>
<dbReference type="FunFam" id="3.30.505.50:FF:000001">
    <property type="entry name" value="Ribosome hibernation promoting factor"/>
    <property type="match status" value="1"/>
</dbReference>
<evidence type="ECO:0000313" key="6">
    <source>
        <dbReference type="EMBL" id="MBF8435725.1"/>
    </source>
</evidence>
<dbReference type="GO" id="GO:0022627">
    <property type="term" value="C:cytosolic small ribosomal subunit"/>
    <property type="evidence" value="ECO:0007669"/>
    <property type="project" value="TreeGrafter"/>
</dbReference>
<keyword evidence="1 3" id="KW-0963">Cytoplasm</keyword>
<evidence type="ECO:0000259" key="5">
    <source>
        <dbReference type="Pfam" id="PF16321"/>
    </source>
</evidence>
<dbReference type="CDD" id="cd00552">
    <property type="entry name" value="RaiA"/>
    <property type="match status" value="1"/>
</dbReference>
<dbReference type="GO" id="GO:0045900">
    <property type="term" value="P:negative regulation of translational elongation"/>
    <property type="evidence" value="ECO:0007669"/>
    <property type="project" value="TreeGrafter"/>
</dbReference>
<dbReference type="PANTHER" id="PTHR33231:SF1">
    <property type="entry name" value="30S RIBOSOMAL PROTEIN"/>
    <property type="match status" value="1"/>
</dbReference>
<evidence type="ECO:0000256" key="1">
    <source>
        <dbReference type="ARBA" id="ARBA00022490"/>
    </source>
</evidence>
<comment type="subcellular location">
    <subcellularLocation>
        <location evidence="3">Cytoplasm</location>
    </subcellularLocation>
</comment>
<dbReference type="Gene3D" id="3.30.505.50">
    <property type="entry name" value="Sigma 54 modulation/S30EA ribosomal protein, C-terminal domain"/>
    <property type="match status" value="1"/>
</dbReference>
<accession>A0A931ASM1</accession>
<dbReference type="HAMAP" id="MF_00839">
    <property type="entry name" value="HPF"/>
    <property type="match status" value="1"/>
</dbReference>
<dbReference type="InterPro" id="IPR032528">
    <property type="entry name" value="Ribosom_S30AE_C"/>
</dbReference>
<dbReference type="Pfam" id="PF02482">
    <property type="entry name" value="Ribosomal_S30AE"/>
    <property type="match status" value="1"/>
</dbReference>
<proteinExistence type="inferred from homology"/>
<dbReference type="InterPro" id="IPR050574">
    <property type="entry name" value="HPF/YfiA_ribosome-assoc"/>
</dbReference>
<dbReference type="InterPro" id="IPR038416">
    <property type="entry name" value="Ribosom_S30AE_C_sf"/>
</dbReference>
<comment type="caution">
    <text evidence="6">The sequence shown here is derived from an EMBL/GenBank/DDBJ whole genome shotgun (WGS) entry which is preliminary data.</text>
</comment>
<dbReference type="NCBIfam" id="TIGR00741">
    <property type="entry name" value="yfiA"/>
    <property type="match status" value="1"/>
</dbReference>
<evidence type="ECO:0000256" key="2">
    <source>
        <dbReference type="ARBA" id="ARBA00022845"/>
    </source>
</evidence>
<dbReference type="Gene3D" id="3.30.160.100">
    <property type="entry name" value="Ribosome hibernation promotion factor-like"/>
    <property type="match status" value="1"/>
</dbReference>
<feature type="coiled-coil region" evidence="4">
    <location>
        <begin position="73"/>
        <end position="107"/>
    </location>
</feature>
<evidence type="ECO:0000313" key="7">
    <source>
        <dbReference type="Proteomes" id="UP000621436"/>
    </source>
</evidence>
<sequence>MKIMTYGKNVDVTPALKEYAEEKVGKKLEKYFDKEPMEAQVSMEVEKERHIVEVTAFVGGLILRGEEETGDMYASIDGVLEKLESQIQKYKTKIKRSMRENRQEQKEAFKKRRTEEVLNKGVEEINIEKEKDTGNEFSPRVVKTKRFPVKPMHVEEACMQMDLLDHDFFVFSNAETSEVNVVYKRRDGDYGLIEPTF</sequence>
<dbReference type="AlphaFoldDB" id="A0A931ASM1"/>
<dbReference type="EMBL" id="JADPIE010000001">
    <property type="protein sequence ID" value="MBF8435725.1"/>
    <property type="molecule type" value="Genomic_DNA"/>
</dbReference>
<comment type="function">
    <text evidence="3">Required for dimerization of active 70S ribosomes into 100S ribosomes in stationary phase; 100S ribosomes are translationally inactive and sometimes present during exponential growth.</text>
</comment>
<dbReference type="InterPro" id="IPR003489">
    <property type="entry name" value="RHF/RaiA"/>
</dbReference>
<dbReference type="InterPro" id="IPR034694">
    <property type="entry name" value="HPF_long/plastid"/>
</dbReference>
<protein>
    <recommendedName>
        <fullName evidence="3">Ribosome hibernation promoting factor</fullName>
        <shortName evidence="3">HPF</shortName>
    </recommendedName>
</protein>
<keyword evidence="4" id="KW-0175">Coiled coil</keyword>
<name>A0A931ASM1_9FIRM</name>
<dbReference type="Pfam" id="PF16321">
    <property type="entry name" value="Ribosom_S30AE_C"/>
    <property type="match status" value="1"/>
</dbReference>
<evidence type="ECO:0000256" key="3">
    <source>
        <dbReference type="HAMAP-Rule" id="MF_00839"/>
    </source>
</evidence>
<dbReference type="GO" id="GO:0043024">
    <property type="term" value="F:ribosomal small subunit binding"/>
    <property type="evidence" value="ECO:0007669"/>
    <property type="project" value="TreeGrafter"/>
</dbReference>
<keyword evidence="7" id="KW-1185">Reference proteome</keyword>
<gene>
    <name evidence="6" type="primary">raiA</name>
    <name evidence="3" type="synonym">hpf</name>
    <name evidence="6" type="ORF">I0Q91_01405</name>
</gene>
<keyword evidence="2 3" id="KW-0810">Translation regulation</keyword>